<comment type="caution">
    <text evidence="15">The sequence shown here is derived from an EMBL/GenBank/DDBJ whole genome shotgun (WGS) entry which is preliminary data.</text>
</comment>
<evidence type="ECO:0000256" key="9">
    <source>
        <dbReference type="ARBA" id="ARBA00023136"/>
    </source>
</evidence>
<feature type="transmembrane region" description="Helical" evidence="14">
    <location>
        <begin position="228"/>
        <end position="246"/>
    </location>
</feature>
<reference evidence="15" key="2">
    <citation type="journal article" date="2021" name="Microbiome">
        <title>Successional dynamics and alternative stable states in a saline activated sludge microbial community over 9 years.</title>
        <authorList>
            <person name="Wang Y."/>
            <person name="Ye J."/>
            <person name="Ju F."/>
            <person name="Liu L."/>
            <person name="Boyd J.A."/>
            <person name="Deng Y."/>
            <person name="Parks D.H."/>
            <person name="Jiang X."/>
            <person name="Yin X."/>
            <person name="Woodcroft B.J."/>
            <person name="Tyson G.W."/>
            <person name="Hugenholtz P."/>
            <person name="Polz M.F."/>
            <person name="Zhang T."/>
        </authorList>
    </citation>
    <scope>NUCLEOTIDE SEQUENCE</scope>
    <source>
        <strain evidence="15">HKST-UBA14</strain>
    </source>
</reference>
<keyword evidence="7 14" id="KW-0378">Hydrolase</keyword>
<evidence type="ECO:0000256" key="12">
    <source>
        <dbReference type="ARBA" id="ARBA00032932"/>
    </source>
</evidence>
<dbReference type="EC" id="3.6.1.27" evidence="3 14"/>
<dbReference type="GO" id="GO:0046677">
    <property type="term" value="P:response to antibiotic"/>
    <property type="evidence" value="ECO:0007669"/>
    <property type="project" value="UniProtKB-UniRule"/>
</dbReference>
<organism evidence="15 16">
    <name type="scientific">Candidatus Dojkabacteria bacterium</name>
    <dbReference type="NCBI Taxonomy" id="2099670"/>
    <lineage>
        <taxon>Bacteria</taxon>
        <taxon>Candidatus Dojkabacteria</taxon>
    </lineage>
</organism>
<comment type="miscellaneous">
    <text evidence="14">Bacitracin is thought to be involved in the inhibition of peptidoglycan synthesis by sequestering undecaprenyl diphosphate, thereby reducing the pool of lipid carrier available.</text>
</comment>
<dbReference type="Proteomes" id="UP000783287">
    <property type="component" value="Unassembled WGS sequence"/>
</dbReference>
<evidence type="ECO:0000256" key="2">
    <source>
        <dbReference type="ARBA" id="ARBA00010621"/>
    </source>
</evidence>
<proteinExistence type="inferred from homology"/>
<dbReference type="PANTHER" id="PTHR30622">
    <property type="entry name" value="UNDECAPRENYL-DIPHOSPHATASE"/>
    <property type="match status" value="1"/>
</dbReference>
<dbReference type="GO" id="GO:0005886">
    <property type="term" value="C:plasma membrane"/>
    <property type="evidence" value="ECO:0007669"/>
    <property type="project" value="UniProtKB-SubCell"/>
</dbReference>
<comment type="function">
    <text evidence="14">Catalyzes the dephosphorylation of undecaprenyl diphosphate (UPP). Confers resistance to bacitracin.</text>
</comment>
<evidence type="ECO:0000256" key="4">
    <source>
        <dbReference type="ARBA" id="ARBA00021581"/>
    </source>
</evidence>
<keyword evidence="14" id="KW-0961">Cell wall biogenesis/degradation</keyword>
<evidence type="ECO:0000256" key="14">
    <source>
        <dbReference type="HAMAP-Rule" id="MF_01006"/>
    </source>
</evidence>
<feature type="transmembrane region" description="Helical" evidence="14">
    <location>
        <begin position="252"/>
        <end position="271"/>
    </location>
</feature>
<dbReference type="PANTHER" id="PTHR30622:SF2">
    <property type="entry name" value="UNDECAPRENYL-DIPHOSPHATASE"/>
    <property type="match status" value="1"/>
</dbReference>
<dbReference type="GO" id="GO:0071555">
    <property type="term" value="P:cell wall organization"/>
    <property type="evidence" value="ECO:0007669"/>
    <property type="project" value="UniProtKB-KW"/>
</dbReference>
<evidence type="ECO:0000256" key="11">
    <source>
        <dbReference type="ARBA" id="ARBA00032707"/>
    </source>
</evidence>
<comment type="subcellular location">
    <subcellularLocation>
        <location evidence="1 14">Cell membrane</location>
        <topology evidence="1 14">Multi-pass membrane protein</topology>
    </subcellularLocation>
</comment>
<feature type="transmembrane region" description="Helical" evidence="14">
    <location>
        <begin position="197"/>
        <end position="216"/>
    </location>
</feature>
<keyword evidence="6 14" id="KW-0812">Transmembrane</keyword>
<feature type="transmembrane region" description="Helical" evidence="14">
    <location>
        <begin position="93"/>
        <end position="115"/>
    </location>
</feature>
<evidence type="ECO:0000256" key="1">
    <source>
        <dbReference type="ARBA" id="ARBA00004651"/>
    </source>
</evidence>
<feature type="transmembrane region" description="Helical" evidence="14">
    <location>
        <begin position="50"/>
        <end position="69"/>
    </location>
</feature>
<keyword evidence="14" id="KW-0133">Cell shape</keyword>
<evidence type="ECO:0000256" key="10">
    <source>
        <dbReference type="ARBA" id="ARBA00023251"/>
    </source>
</evidence>
<evidence type="ECO:0000256" key="13">
    <source>
        <dbReference type="ARBA" id="ARBA00047594"/>
    </source>
</evidence>
<comment type="similarity">
    <text evidence="2 14">Belongs to the UppP family.</text>
</comment>
<dbReference type="Pfam" id="PF02673">
    <property type="entry name" value="BacA"/>
    <property type="match status" value="1"/>
</dbReference>
<name>A0A955L562_9BACT</name>
<keyword evidence="9 14" id="KW-0472">Membrane</keyword>
<evidence type="ECO:0000256" key="5">
    <source>
        <dbReference type="ARBA" id="ARBA00022475"/>
    </source>
</evidence>
<reference evidence="15" key="1">
    <citation type="submission" date="2020-04" db="EMBL/GenBank/DDBJ databases">
        <authorList>
            <person name="Zhang T."/>
        </authorList>
    </citation>
    <scope>NUCLEOTIDE SEQUENCE</scope>
    <source>
        <strain evidence="15">HKST-UBA14</strain>
    </source>
</reference>
<dbReference type="GO" id="GO:0050380">
    <property type="term" value="F:undecaprenyl-diphosphatase activity"/>
    <property type="evidence" value="ECO:0007669"/>
    <property type="project" value="UniProtKB-UniRule"/>
</dbReference>
<dbReference type="AlphaFoldDB" id="A0A955L562"/>
<accession>A0A955L562</accession>
<dbReference type="GO" id="GO:0008360">
    <property type="term" value="P:regulation of cell shape"/>
    <property type="evidence" value="ECO:0007669"/>
    <property type="project" value="UniProtKB-KW"/>
</dbReference>
<gene>
    <name evidence="14" type="primary">uppP</name>
    <name evidence="15" type="ORF">KC909_01950</name>
</gene>
<protein>
    <recommendedName>
        <fullName evidence="4 14">Undecaprenyl-diphosphatase</fullName>
        <ecNumber evidence="3 14">3.6.1.27</ecNumber>
    </recommendedName>
    <alternativeName>
        <fullName evidence="12 14">Bacitracin resistance protein</fullName>
    </alternativeName>
    <alternativeName>
        <fullName evidence="11 14">Undecaprenyl pyrophosphate phosphatase</fullName>
    </alternativeName>
</protein>
<keyword evidence="14" id="KW-0573">Peptidoglycan synthesis</keyword>
<dbReference type="EMBL" id="JAGQLK010000027">
    <property type="protein sequence ID" value="MCA9383105.1"/>
    <property type="molecule type" value="Genomic_DNA"/>
</dbReference>
<evidence type="ECO:0000256" key="8">
    <source>
        <dbReference type="ARBA" id="ARBA00022989"/>
    </source>
</evidence>
<keyword evidence="5 14" id="KW-1003">Cell membrane</keyword>
<comment type="catalytic activity">
    <reaction evidence="13 14">
        <text>di-trans,octa-cis-undecaprenyl diphosphate + H2O = di-trans,octa-cis-undecaprenyl phosphate + phosphate + H(+)</text>
        <dbReference type="Rhea" id="RHEA:28094"/>
        <dbReference type="ChEBI" id="CHEBI:15377"/>
        <dbReference type="ChEBI" id="CHEBI:15378"/>
        <dbReference type="ChEBI" id="CHEBI:43474"/>
        <dbReference type="ChEBI" id="CHEBI:58405"/>
        <dbReference type="ChEBI" id="CHEBI:60392"/>
        <dbReference type="EC" id="3.6.1.27"/>
    </reaction>
</comment>
<evidence type="ECO:0000313" key="15">
    <source>
        <dbReference type="EMBL" id="MCA9383105.1"/>
    </source>
</evidence>
<evidence type="ECO:0000313" key="16">
    <source>
        <dbReference type="Proteomes" id="UP000783287"/>
    </source>
</evidence>
<dbReference type="GO" id="GO:0009252">
    <property type="term" value="P:peptidoglycan biosynthetic process"/>
    <property type="evidence" value="ECO:0007669"/>
    <property type="project" value="UniProtKB-KW"/>
</dbReference>
<evidence type="ECO:0000256" key="7">
    <source>
        <dbReference type="ARBA" id="ARBA00022801"/>
    </source>
</evidence>
<keyword evidence="10 14" id="KW-0046">Antibiotic resistance</keyword>
<evidence type="ECO:0000256" key="3">
    <source>
        <dbReference type="ARBA" id="ARBA00012374"/>
    </source>
</evidence>
<feature type="transmembrane region" description="Helical" evidence="14">
    <location>
        <begin position="127"/>
        <end position="145"/>
    </location>
</feature>
<sequence length="273" mass="30296">MFLNLLSMNLDAIIIGIIQGIAEWLPVSSEGVIVLLENNVFHNFDNLEQLLNFALFLHLGTTCAAIVYFRKELWNIIKWILNYKNAPAQEKSLIHYLIITTAISGILGIVFLQIVENFEESLTQSSKVINILVGILLLVTAYLQFKSKNQTGEKKLPTIADAILLGLTQSFAALPGLSRSGLTVSVLLLRNFDKKEALRLSFLMSIPIVIAGNILLNLNEFNAETSMLLAFLASFVFGYLTINWLLKVAEKINFAPFLVIVGILMIIASLISV</sequence>
<dbReference type="HAMAP" id="MF_01006">
    <property type="entry name" value="Undec_diphosphatase"/>
    <property type="match status" value="1"/>
</dbReference>
<keyword evidence="8 14" id="KW-1133">Transmembrane helix</keyword>
<dbReference type="InterPro" id="IPR003824">
    <property type="entry name" value="UppP"/>
</dbReference>
<evidence type="ECO:0000256" key="6">
    <source>
        <dbReference type="ARBA" id="ARBA00022692"/>
    </source>
</evidence>